<dbReference type="EMBL" id="CM042061">
    <property type="protein sequence ID" value="KAI3673283.1"/>
    <property type="molecule type" value="Genomic_DNA"/>
</dbReference>
<gene>
    <name evidence="1" type="ORF">L6452_39400</name>
</gene>
<proteinExistence type="predicted"/>
<comment type="caution">
    <text evidence="1">The sequence shown here is derived from an EMBL/GenBank/DDBJ whole genome shotgun (WGS) entry which is preliminary data.</text>
</comment>
<protein>
    <submittedName>
        <fullName evidence="1">Uncharacterized protein</fullName>
    </submittedName>
</protein>
<evidence type="ECO:0000313" key="1">
    <source>
        <dbReference type="EMBL" id="KAI3673283.1"/>
    </source>
</evidence>
<reference evidence="1 2" key="2">
    <citation type="journal article" date="2022" name="Mol. Ecol. Resour.">
        <title>The genomes of chicory, endive, great burdock and yacon provide insights into Asteraceae paleo-polyploidization history and plant inulin production.</title>
        <authorList>
            <person name="Fan W."/>
            <person name="Wang S."/>
            <person name="Wang H."/>
            <person name="Wang A."/>
            <person name="Jiang F."/>
            <person name="Liu H."/>
            <person name="Zhao H."/>
            <person name="Xu D."/>
            <person name="Zhang Y."/>
        </authorList>
    </citation>
    <scope>NUCLEOTIDE SEQUENCE [LARGE SCALE GENOMIC DNA]</scope>
    <source>
        <strain evidence="2">cv. Niubang</strain>
    </source>
</reference>
<accession>A0ACB8XTD0</accession>
<evidence type="ECO:0000313" key="2">
    <source>
        <dbReference type="Proteomes" id="UP001055879"/>
    </source>
</evidence>
<name>A0ACB8XTD0_ARCLA</name>
<sequence>MYPSINNNGNISFTSINVQPKTLSFENDVNLSKLPQEHYCCPPSSSSFHLFSPHYITLEEHETIYNDDHLPQQQNLFSHDHNNHHHTNNNIVVHEQQYSNLQSAMKKCSTNNEKFVVKNGDYGDKDGFDSHLEPKNRRITFKKDRHSKINTARGPRDRRMRLSIDVAKKFFKLQDMLGFDKASKTVEWLLMKSKSGIQELLIPSKLNVSNTSASSTTTSNCELVLSGNIDNQCMVVGKDQVTAKFQVKSSFSTNCKEKKKSGRKVRKSAHFHSPLAKETREKARARARERTVEKISKLIGSSGGDHNQCSKSRPCLDQVMDQYLHLIGPSSTIDQLEEQSSNLQFSKQGISGDDSSLMTANWSPTFLFNYQHAEALLQEQQFNEFQILGNLWEGND</sequence>
<organism evidence="1 2">
    <name type="scientific">Arctium lappa</name>
    <name type="common">Greater burdock</name>
    <name type="synonym">Lappa major</name>
    <dbReference type="NCBI Taxonomy" id="4217"/>
    <lineage>
        <taxon>Eukaryota</taxon>
        <taxon>Viridiplantae</taxon>
        <taxon>Streptophyta</taxon>
        <taxon>Embryophyta</taxon>
        <taxon>Tracheophyta</taxon>
        <taxon>Spermatophyta</taxon>
        <taxon>Magnoliopsida</taxon>
        <taxon>eudicotyledons</taxon>
        <taxon>Gunneridae</taxon>
        <taxon>Pentapetalae</taxon>
        <taxon>asterids</taxon>
        <taxon>campanulids</taxon>
        <taxon>Asterales</taxon>
        <taxon>Asteraceae</taxon>
        <taxon>Carduoideae</taxon>
        <taxon>Cardueae</taxon>
        <taxon>Arctiinae</taxon>
        <taxon>Arctium</taxon>
    </lineage>
</organism>
<reference evidence="2" key="1">
    <citation type="journal article" date="2022" name="Mol. Ecol. Resour.">
        <title>The genomes of chicory, endive, great burdock and yacon provide insights into Asteraceae palaeo-polyploidization history and plant inulin production.</title>
        <authorList>
            <person name="Fan W."/>
            <person name="Wang S."/>
            <person name="Wang H."/>
            <person name="Wang A."/>
            <person name="Jiang F."/>
            <person name="Liu H."/>
            <person name="Zhao H."/>
            <person name="Xu D."/>
            <person name="Zhang Y."/>
        </authorList>
    </citation>
    <scope>NUCLEOTIDE SEQUENCE [LARGE SCALE GENOMIC DNA]</scope>
    <source>
        <strain evidence="2">cv. Niubang</strain>
    </source>
</reference>
<dbReference type="Proteomes" id="UP001055879">
    <property type="component" value="Linkage Group LG15"/>
</dbReference>
<keyword evidence="2" id="KW-1185">Reference proteome</keyword>